<dbReference type="Proteomes" id="UP001149165">
    <property type="component" value="Unassembled WGS sequence"/>
</dbReference>
<reference evidence="2" key="2">
    <citation type="journal article" date="2023" name="IMA Fungus">
        <title>Comparative genomic study of the Penicillium genus elucidates a diverse pangenome and 15 lateral gene transfer events.</title>
        <authorList>
            <person name="Petersen C."/>
            <person name="Sorensen T."/>
            <person name="Nielsen M.R."/>
            <person name="Sondergaard T.E."/>
            <person name="Sorensen J.L."/>
            <person name="Fitzpatrick D.A."/>
            <person name="Frisvad J.C."/>
            <person name="Nielsen K.L."/>
        </authorList>
    </citation>
    <scope>NUCLEOTIDE SEQUENCE</scope>
    <source>
        <strain evidence="2">IBT 30069</strain>
    </source>
</reference>
<accession>A0A9W9FVI1</accession>
<dbReference type="Pfam" id="PF00085">
    <property type="entry name" value="Thioredoxin"/>
    <property type="match status" value="1"/>
</dbReference>
<dbReference type="AlphaFoldDB" id="A0A9W9FVI1"/>
<gene>
    <name evidence="2" type="ORF">N7456_003107</name>
</gene>
<dbReference type="OrthoDB" id="4361376at2759"/>
<evidence type="ECO:0000259" key="1">
    <source>
        <dbReference type="Pfam" id="PF00085"/>
    </source>
</evidence>
<name>A0A9W9FVI1_9EURO</name>
<feature type="domain" description="Thioredoxin" evidence="1">
    <location>
        <begin position="14"/>
        <end position="98"/>
    </location>
</feature>
<dbReference type="CDD" id="cd02947">
    <property type="entry name" value="TRX_family"/>
    <property type="match status" value="1"/>
</dbReference>
<dbReference type="InterPro" id="IPR036249">
    <property type="entry name" value="Thioredoxin-like_sf"/>
</dbReference>
<dbReference type="InterPro" id="IPR013766">
    <property type="entry name" value="Thioredoxin_domain"/>
</dbReference>
<dbReference type="Gene3D" id="3.40.30.10">
    <property type="entry name" value="Glutaredoxin"/>
    <property type="match status" value="1"/>
</dbReference>
<sequence length="106" mass="11620">MPVETIHDPGAVSQAIAESTDKPVVIHFWATWLGPVSPVLPVLQEAEEQTGQTVKVIYTDSPFIPAPHSPNDIPLTLVFKFGQEVRKAESASHEEITSLVLNAKFF</sequence>
<dbReference type="EMBL" id="JAPQKH010000003">
    <property type="protein sequence ID" value="KAJ5106432.1"/>
    <property type="molecule type" value="Genomic_DNA"/>
</dbReference>
<reference evidence="2" key="1">
    <citation type="submission" date="2022-11" db="EMBL/GenBank/DDBJ databases">
        <authorList>
            <person name="Petersen C."/>
        </authorList>
    </citation>
    <scope>NUCLEOTIDE SEQUENCE</scope>
    <source>
        <strain evidence="2">IBT 30069</strain>
    </source>
</reference>
<dbReference type="SUPFAM" id="SSF52833">
    <property type="entry name" value="Thioredoxin-like"/>
    <property type="match status" value="1"/>
</dbReference>
<comment type="caution">
    <text evidence="2">The sequence shown here is derived from an EMBL/GenBank/DDBJ whole genome shotgun (WGS) entry which is preliminary data.</text>
</comment>
<keyword evidence="3" id="KW-1185">Reference proteome</keyword>
<evidence type="ECO:0000313" key="2">
    <source>
        <dbReference type="EMBL" id="KAJ5106432.1"/>
    </source>
</evidence>
<proteinExistence type="predicted"/>
<organism evidence="2 3">
    <name type="scientific">Penicillium angulare</name>
    <dbReference type="NCBI Taxonomy" id="116970"/>
    <lineage>
        <taxon>Eukaryota</taxon>
        <taxon>Fungi</taxon>
        <taxon>Dikarya</taxon>
        <taxon>Ascomycota</taxon>
        <taxon>Pezizomycotina</taxon>
        <taxon>Eurotiomycetes</taxon>
        <taxon>Eurotiomycetidae</taxon>
        <taxon>Eurotiales</taxon>
        <taxon>Aspergillaceae</taxon>
        <taxon>Penicillium</taxon>
    </lineage>
</organism>
<protein>
    <recommendedName>
        <fullName evidence="1">Thioredoxin domain-containing protein</fullName>
    </recommendedName>
</protein>
<evidence type="ECO:0000313" key="3">
    <source>
        <dbReference type="Proteomes" id="UP001149165"/>
    </source>
</evidence>